<dbReference type="SUPFAM" id="SSF89796">
    <property type="entry name" value="CoA-transferase family III (CaiB/BaiF)"/>
    <property type="match status" value="1"/>
</dbReference>
<keyword evidence="4" id="KW-1185">Reference proteome</keyword>
<evidence type="ECO:0000256" key="1">
    <source>
        <dbReference type="ARBA" id="ARBA00022679"/>
    </source>
</evidence>
<dbReference type="InterPro" id="IPR003673">
    <property type="entry name" value="CoA-Trfase_fam_III"/>
</dbReference>
<dbReference type="Gene3D" id="3.30.1540.10">
    <property type="entry name" value="formyl-coa transferase, domain 3"/>
    <property type="match status" value="1"/>
</dbReference>
<dbReference type="Proteomes" id="UP000294947">
    <property type="component" value="Unassembled WGS sequence"/>
</dbReference>
<dbReference type="GO" id="GO:0008410">
    <property type="term" value="F:CoA-transferase activity"/>
    <property type="evidence" value="ECO:0007669"/>
    <property type="project" value="TreeGrafter"/>
</dbReference>
<organism evidence="3 4">
    <name type="scientific">Saccharopolyspora elongata</name>
    <dbReference type="NCBI Taxonomy" id="2530387"/>
    <lineage>
        <taxon>Bacteria</taxon>
        <taxon>Bacillati</taxon>
        <taxon>Actinomycetota</taxon>
        <taxon>Actinomycetes</taxon>
        <taxon>Pseudonocardiales</taxon>
        <taxon>Pseudonocardiaceae</taxon>
        <taxon>Saccharopolyspora</taxon>
    </lineage>
</organism>
<dbReference type="PANTHER" id="PTHR48207">
    <property type="entry name" value="SUCCINATE--HYDROXYMETHYLGLUTARATE COA-TRANSFERASE"/>
    <property type="match status" value="1"/>
</dbReference>
<dbReference type="EMBL" id="SMKW01000015">
    <property type="protein sequence ID" value="TDD51662.1"/>
    <property type="molecule type" value="Genomic_DNA"/>
</dbReference>
<dbReference type="InterPro" id="IPR023606">
    <property type="entry name" value="CoA-Trfase_III_dom_1_sf"/>
</dbReference>
<dbReference type="PANTHER" id="PTHR48207:SF3">
    <property type="entry name" value="SUCCINATE--HYDROXYMETHYLGLUTARATE COA-TRANSFERASE"/>
    <property type="match status" value="1"/>
</dbReference>
<reference evidence="3 4" key="1">
    <citation type="submission" date="2019-03" db="EMBL/GenBank/DDBJ databases">
        <title>Draft genome sequences of novel Actinobacteria.</title>
        <authorList>
            <person name="Sahin N."/>
            <person name="Ay H."/>
            <person name="Saygin H."/>
        </authorList>
    </citation>
    <scope>NUCLEOTIDE SEQUENCE [LARGE SCALE GENOMIC DNA]</scope>
    <source>
        <strain evidence="3 4">7K502</strain>
    </source>
</reference>
<comment type="caution">
    <text evidence="3">The sequence shown here is derived from an EMBL/GenBank/DDBJ whole genome shotgun (WGS) entry which is preliminary data.</text>
</comment>
<dbReference type="Pfam" id="PF02515">
    <property type="entry name" value="CoA_transf_3"/>
    <property type="match status" value="1"/>
</dbReference>
<feature type="region of interest" description="Disordered" evidence="2">
    <location>
        <begin position="343"/>
        <end position="369"/>
    </location>
</feature>
<keyword evidence="1 3" id="KW-0808">Transferase</keyword>
<name>A0A4R4Z6C3_9PSEU</name>
<proteinExistence type="predicted"/>
<dbReference type="OrthoDB" id="9797653at2"/>
<sequence length="395" mass="42237">MISAMSGVRVLEIAHYIAGPQCCQILADHGAEVIKVEPPDGEMGRRAQPVHDGDSLYFAANNRNKRAIALDLRSEQGKEVLHELIGRADVLVTNYANGVPDRLGFGFDEVHRINPRTVMVHITGFGRTGPYSSWVAYDGIIQAMSGLADMTGEPEGAPTIAGPFVADNVTGMQAAMAAMLGLLARERTGRGQLIDVGMLDSMVPLLAHHLSVAAAGIGEPTRWGSALPTNYSGLYPAGDGWVYIAPITPKMWESFSTLLGHPEWAEQEAADSGWRVRERERIDAQVVAWTRGRTKAEVVAALQADGVVCGPVQSVADLVSDPQVQARGIAVEVPLRDGVHATLPGPALRLADTPARSPERPPGLGEHTDEVLAQLGYSAERISALRRDDVTGRAS</sequence>
<protein>
    <submittedName>
        <fullName evidence="3">CoA transferase</fullName>
    </submittedName>
</protein>
<dbReference type="Gene3D" id="3.40.50.10540">
    <property type="entry name" value="Crotonobetainyl-coa:carnitine coa-transferase, domain 1"/>
    <property type="match status" value="1"/>
</dbReference>
<dbReference type="InterPro" id="IPR044855">
    <property type="entry name" value="CoA-Trfase_III_dom3_sf"/>
</dbReference>
<dbReference type="AlphaFoldDB" id="A0A4R4Z6C3"/>
<dbReference type="InterPro" id="IPR050483">
    <property type="entry name" value="CoA-transferase_III_domain"/>
</dbReference>
<evidence type="ECO:0000313" key="4">
    <source>
        <dbReference type="Proteomes" id="UP000294947"/>
    </source>
</evidence>
<evidence type="ECO:0000313" key="3">
    <source>
        <dbReference type="EMBL" id="TDD51662.1"/>
    </source>
</evidence>
<evidence type="ECO:0000256" key="2">
    <source>
        <dbReference type="SAM" id="MobiDB-lite"/>
    </source>
</evidence>
<accession>A0A4R4Z6C3</accession>
<gene>
    <name evidence="3" type="ORF">E1288_13900</name>
</gene>